<keyword evidence="2 3" id="KW-1015">Disulfide bond</keyword>
<dbReference type="SMART" id="SM00217">
    <property type="entry name" value="WAP"/>
    <property type="match status" value="1"/>
</dbReference>
<feature type="compositionally biased region" description="Basic and acidic residues" evidence="5">
    <location>
        <begin position="2506"/>
        <end position="2540"/>
    </location>
</feature>
<dbReference type="Pfam" id="PF07699">
    <property type="entry name" value="Ephrin_rec_like"/>
    <property type="match status" value="2"/>
</dbReference>
<dbReference type="SMART" id="SM00032">
    <property type="entry name" value="CCP"/>
    <property type="match status" value="11"/>
</dbReference>
<evidence type="ECO:0000256" key="2">
    <source>
        <dbReference type="ARBA" id="ARBA00023157"/>
    </source>
</evidence>
<dbReference type="InterPro" id="IPR000436">
    <property type="entry name" value="Sushi_SCR_CCP_dom"/>
</dbReference>
<dbReference type="InterPro" id="IPR035976">
    <property type="entry name" value="Sushi/SCR/CCP_sf"/>
</dbReference>
<dbReference type="PROSITE" id="PS51120">
    <property type="entry name" value="LDLRB"/>
    <property type="match status" value="8"/>
</dbReference>
<dbReference type="SUPFAM" id="SSF63825">
    <property type="entry name" value="YWTD domain"/>
    <property type="match status" value="3"/>
</dbReference>
<dbReference type="PANTHER" id="PTHR46513:SF44">
    <property type="entry name" value="LDL RECEPTOR RELATED PROTEIN 4"/>
    <property type="match status" value="1"/>
</dbReference>
<feature type="repeat" description="LDL-receptor class B" evidence="4">
    <location>
        <begin position="541"/>
        <end position="583"/>
    </location>
</feature>
<feature type="repeat" description="LDL-receptor class B" evidence="4">
    <location>
        <begin position="811"/>
        <end position="853"/>
    </location>
</feature>
<dbReference type="Pfam" id="PF00058">
    <property type="entry name" value="Ldl_recept_b"/>
    <property type="match status" value="5"/>
</dbReference>
<dbReference type="OrthoDB" id="9990982at2759"/>
<dbReference type="InterPro" id="IPR011641">
    <property type="entry name" value="Tyr-kin_ephrin_A/B_rcpt-like"/>
</dbReference>
<feature type="repeat" description="LDL-receptor class B" evidence="4">
    <location>
        <begin position="498"/>
        <end position="540"/>
    </location>
</feature>
<feature type="domain" description="HYR" evidence="9">
    <location>
        <begin position="1761"/>
        <end position="1845"/>
    </location>
</feature>
<keyword evidence="6" id="KW-0472">Membrane</keyword>
<dbReference type="Gene3D" id="2.120.10.30">
    <property type="entry name" value="TolB, C-terminal domain"/>
    <property type="match status" value="3"/>
</dbReference>
<dbReference type="InterPro" id="IPR000742">
    <property type="entry name" value="EGF"/>
</dbReference>
<organism evidence="12 13">
    <name type="scientific">Holothuria leucospilota</name>
    <name type="common">Black long sea cucumber</name>
    <name type="synonym">Mertensiothuria leucospilota</name>
    <dbReference type="NCBI Taxonomy" id="206669"/>
    <lineage>
        <taxon>Eukaryota</taxon>
        <taxon>Metazoa</taxon>
        <taxon>Echinodermata</taxon>
        <taxon>Eleutherozoa</taxon>
        <taxon>Echinozoa</taxon>
        <taxon>Holothuroidea</taxon>
        <taxon>Aspidochirotacea</taxon>
        <taxon>Aspidochirotida</taxon>
        <taxon>Holothuriidae</taxon>
        <taxon>Holothuria</taxon>
    </lineage>
</organism>
<dbReference type="FunFam" id="2.120.10.30:FF:000132">
    <property type="entry name" value="Uncharacterized protein"/>
    <property type="match status" value="2"/>
</dbReference>
<dbReference type="InterPro" id="IPR001879">
    <property type="entry name" value="GPCR_2_extracellular_dom"/>
</dbReference>
<evidence type="ECO:0000259" key="8">
    <source>
        <dbReference type="PROSITE" id="PS50227"/>
    </source>
</evidence>
<evidence type="ECO:0000313" key="13">
    <source>
        <dbReference type="Proteomes" id="UP001152320"/>
    </source>
</evidence>
<evidence type="ECO:0000259" key="9">
    <source>
        <dbReference type="PROSITE" id="PS50825"/>
    </source>
</evidence>
<dbReference type="Gene3D" id="2.10.70.10">
    <property type="entry name" value="Complement Module, domain 1"/>
    <property type="match status" value="9"/>
</dbReference>
<feature type="repeat" description="LDL-receptor class B" evidence="4">
    <location>
        <begin position="854"/>
        <end position="897"/>
    </location>
</feature>
<evidence type="ECO:0000259" key="10">
    <source>
        <dbReference type="PROSITE" id="PS50923"/>
    </source>
</evidence>
<feature type="disulfide bond" evidence="3">
    <location>
        <begin position="1873"/>
        <end position="1900"/>
    </location>
</feature>
<dbReference type="InterPro" id="IPR003410">
    <property type="entry name" value="HYR_dom"/>
</dbReference>
<dbReference type="CDD" id="cd00199">
    <property type="entry name" value="WAP"/>
    <property type="match status" value="1"/>
</dbReference>
<evidence type="ECO:0000256" key="3">
    <source>
        <dbReference type="PROSITE-ProRule" id="PRU00302"/>
    </source>
</evidence>
<feature type="domain" description="Sushi" evidence="10">
    <location>
        <begin position="1092"/>
        <end position="1152"/>
    </location>
</feature>
<feature type="disulfide bond" evidence="3">
    <location>
        <begin position="1365"/>
        <end position="1408"/>
    </location>
</feature>
<comment type="caution">
    <text evidence="12">The sequence shown here is derived from an EMBL/GenBank/DDBJ whole genome shotgun (WGS) entry which is preliminary data.</text>
</comment>
<keyword evidence="6" id="KW-1133">Transmembrane helix</keyword>
<name>A0A9Q1BPP9_HOLLE</name>
<dbReference type="EMBL" id="JAIZAY010000013">
    <property type="protein sequence ID" value="KAJ8030547.1"/>
    <property type="molecule type" value="Genomic_DNA"/>
</dbReference>
<evidence type="ECO:0000256" key="1">
    <source>
        <dbReference type="ARBA" id="ARBA00022737"/>
    </source>
</evidence>
<dbReference type="Gene3D" id="4.10.75.10">
    <property type="entry name" value="Elafin-like"/>
    <property type="match status" value="1"/>
</dbReference>
<feature type="repeat" description="LDL-receptor class B" evidence="4">
    <location>
        <begin position="181"/>
        <end position="223"/>
    </location>
</feature>
<dbReference type="InterPro" id="IPR036645">
    <property type="entry name" value="Elafin-like_sf"/>
</dbReference>
<evidence type="ECO:0000256" key="5">
    <source>
        <dbReference type="SAM" id="MobiDB-lite"/>
    </source>
</evidence>
<dbReference type="SMART" id="SM00179">
    <property type="entry name" value="EGF_CA"/>
    <property type="match status" value="2"/>
</dbReference>
<keyword evidence="12" id="KW-0449">Lipoprotein</keyword>
<dbReference type="SMART" id="SM01411">
    <property type="entry name" value="Ephrin_rec_like"/>
    <property type="match status" value="3"/>
</dbReference>
<dbReference type="InterPro" id="IPR000033">
    <property type="entry name" value="LDLR_classB_rpt"/>
</dbReference>
<feature type="domain" description="Sushi" evidence="10">
    <location>
        <begin position="1572"/>
        <end position="1634"/>
    </location>
</feature>
<feature type="domain" description="WAP" evidence="11">
    <location>
        <begin position="26"/>
        <end position="74"/>
    </location>
</feature>
<feature type="domain" description="HYR" evidence="9">
    <location>
        <begin position="1216"/>
        <end position="1299"/>
    </location>
</feature>
<dbReference type="InterPro" id="IPR008197">
    <property type="entry name" value="WAP_dom"/>
</dbReference>
<evidence type="ECO:0000256" key="6">
    <source>
        <dbReference type="SAM" id="Phobius"/>
    </source>
</evidence>
<dbReference type="InterPro" id="IPR001881">
    <property type="entry name" value="EGF-like_Ca-bd_dom"/>
</dbReference>
<feature type="repeat" description="LDL-receptor class B" evidence="4">
    <location>
        <begin position="898"/>
        <end position="941"/>
    </location>
</feature>
<protein>
    <submittedName>
        <fullName evidence="12">Low-density lipoprotein receptor-related protein 4</fullName>
    </submittedName>
</protein>
<dbReference type="Proteomes" id="UP001152320">
    <property type="component" value="Chromosome 13"/>
</dbReference>
<keyword evidence="13" id="KW-1185">Reference proteome</keyword>
<dbReference type="Pfam" id="PF00095">
    <property type="entry name" value="WAP"/>
    <property type="match status" value="1"/>
</dbReference>
<comment type="caution">
    <text evidence="3">Lacks conserved residue(s) required for the propagation of feature annotation.</text>
</comment>
<feature type="domain" description="Sushi" evidence="10">
    <location>
        <begin position="1300"/>
        <end position="1362"/>
    </location>
</feature>
<dbReference type="FunFam" id="2.10.50.10:FF:000032">
    <property type="entry name" value="Uncharacterized protein, isoform A"/>
    <property type="match status" value="1"/>
</dbReference>
<feature type="domain" description="G-protein coupled receptors family 2 profile 1" evidence="8">
    <location>
        <begin position="1682"/>
        <end position="1775"/>
    </location>
</feature>
<evidence type="ECO:0000256" key="7">
    <source>
        <dbReference type="SAM" id="SignalP"/>
    </source>
</evidence>
<feature type="domain" description="Sushi" evidence="10">
    <location>
        <begin position="1635"/>
        <end position="1698"/>
    </location>
</feature>
<keyword evidence="1" id="KW-0677">Repeat</keyword>
<gene>
    <name evidence="12" type="ORF">HOLleu_26999</name>
</gene>
<feature type="domain" description="Sushi" evidence="10">
    <location>
        <begin position="1153"/>
        <end position="1217"/>
    </location>
</feature>
<feature type="domain" description="Sushi" evidence="10">
    <location>
        <begin position="1363"/>
        <end position="1423"/>
    </location>
</feature>
<dbReference type="PROSITE" id="PS50923">
    <property type="entry name" value="SUSHI"/>
    <property type="match status" value="9"/>
</dbReference>
<evidence type="ECO:0000259" key="11">
    <source>
        <dbReference type="PROSITE" id="PS51390"/>
    </source>
</evidence>
<dbReference type="InterPro" id="IPR009030">
    <property type="entry name" value="Growth_fac_rcpt_cys_sf"/>
</dbReference>
<keyword evidence="6" id="KW-0812">Transmembrane</keyword>
<dbReference type="PROSITE" id="PS51390">
    <property type="entry name" value="WAP"/>
    <property type="match status" value="1"/>
</dbReference>
<feature type="domain" description="Sushi" evidence="10">
    <location>
        <begin position="1846"/>
        <end position="1902"/>
    </location>
</feature>
<feature type="domain" description="HYR" evidence="9">
    <location>
        <begin position="1489"/>
        <end position="1571"/>
    </location>
</feature>
<feature type="transmembrane region" description="Helical" evidence="6">
    <location>
        <begin position="2548"/>
        <end position="2572"/>
    </location>
</feature>
<dbReference type="Gene3D" id="2.10.50.10">
    <property type="entry name" value="Tumor Necrosis Factor Receptor, subunit A, domain 2"/>
    <property type="match status" value="2"/>
</dbReference>
<dbReference type="InterPro" id="IPR011042">
    <property type="entry name" value="6-blade_b-propeller_TolB-like"/>
</dbReference>
<dbReference type="Pfam" id="PF02494">
    <property type="entry name" value="HYR"/>
    <property type="match status" value="4"/>
</dbReference>
<feature type="region of interest" description="Disordered" evidence="5">
    <location>
        <begin position="2460"/>
        <end position="2541"/>
    </location>
</feature>
<accession>A0A9Q1BPP9</accession>
<dbReference type="SUPFAM" id="SSF57184">
    <property type="entry name" value="Growth factor receptor domain"/>
    <property type="match status" value="2"/>
</dbReference>
<dbReference type="GO" id="GO:0016020">
    <property type="term" value="C:membrane"/>
    <property type="evidence" value="ECO:0007669"/>
    <property type="project" value="InterPro"/>
</dbReference>
<dbReference type="GO" id="GO:0030414">
    <property type="term" value="F:peptidase inhibitor activity"/>
    <property type="evidence" value="ECO:0007669"/>
    <property type="project" value="InterPro"/>
</dbReference>
<dbReference type="PANTHER" id="PTHR46513">
    <property type="entry name" value="VITELLOGENIN RECEPTOR-LIKE PROTEIN-RELATED-RELATED"/>
    <property type="match status" value="1"/>
</dbReference>
<dbReference type="GO" id="GO:0005509">
    <property type="term" value="F:calcium ion binding"/>
    <property type="evidence" value="ECO:0007669"/>
    <property type="project" value="InterPro"/>
</dbReference>
<feature type="chain" id="PRO_5040154653" evidence="7">
    <location>
        <begin position="24"/>
        <end position="2604"/>
    </location>
</feature>
<dbReference type="GO" id="GO:0005576">
    <property type="term" value="C:extracellular region"/>
    <property type="evidence" value="ECO:0007669"/>
    <property type="project" value="InterPro"/>
</dbReference>
<feature type="repeat" description="LDL-receptor class B" evidence="4">
    <location>
        <begin position="768"/>
        <end position="810"/>
    </location>
</feature>
<dbReference type="SUPFAM" id="SSF57535">
    <property type="entry name" value="Complement control module/SCR domain"/>
    <property type="match status" value="10"/>
</dbReference>
<feature type="repeat" description="LDL-receptor class B" evidence="4">
    <location>
        <begin position="224"/>
        <end position="268"/>
    </location>
</feature>
<sequence length="2604" mass="284500">MKNYWLWYGFFLIATLVAIETDAQDADENTGLVCPDVPEGTQGACVHECDSDANCTADLKCCSNGCGMTCVTGVTPEPSEPPRLVWTEVFIAERKSRVNSLPADPLQYVGNSTISTRYKYQLPTRNFLAVAGDYEAGVIFFSDGVTKQIYIGGLQDEATATVIYHGTSQTVEGIAVDWIAKNVYWCDAGYDWIRMANYSGKNARTVVDTGLDKPRDIVVYPQKGFMYWTDWGVNVTSISRATLAGDGVAALVTSNLHYPNGLAIDYETDKIFWVDANPSGSRVESVSLDGLERRLVYTAEQGQSHFFDIAPFQNYLFLTDWYGNLQCLHKDSGEHFFSLSLGTRPYSIMTYGKELQPAYPTSPCLSNPCEQLCVHDSEGEYKCMCADGYRVSSNGTCEREEGALIKPKVLLLSRSKLCYYPANFPDISIPEGFEAPCIIQERTHAVALAVDVNANWVFFSDFQLKRLYRVRLVPSSQVEQISGAVGSVEGMAVDYINQNLYWTDYKLNHIVVANYDGSYRVTLVDTDINKPRNLVIHMETRTMFWTESGTPFEIEQSDLEGQNRRVVFTLQHSPSGLAYDHVTGQLIFGETGSGTIFSYNLATGVLGRLHSRFQLVPFYDMEVFGDYLVWTEWGDSNGVHAINLETRVVHQTFLIGEPVYGVRYYSNVKQRANATAGDCGDDNGGCNQLCIATESSHRCMCSVGFVLGADMMTCETGDLQEDNFALVTDSYRKTVYQVDMTSDSFNYTPIALDGLKNPIAVDYDPVEKKIYFTDVLRQTISRANLNGTGMEDIASDNVMTPDGLAVDYISRLVFWTDAGTDTISVSRLDGSYRRSLIKDDLENPRAITLDPFEGVMFWTDWGSTPKIEKSYVDGSERQSIVRGNLTWVNGLTLDKVALRLYWCDARTDVIETSRYDGSDRYVFLKLVGPAHPFGLGIFGNFIYWTDWVQRGLLRADKTVPLNETTIASVGPHTFLRLNGIIFYSSGTALEGETQCTNNGGGCEQICLITRGERVCLCEDGSGILEDGVSCQGRDELCPLVVPNGQFSYHCERVPGGQCVVDCEEGYFASLKSFTCQDDFQWNYPLALICQAVTCPLLNTTENAEVYECKPPHTYNSVCALRCKLGFTFASGTEKRTCQEDGTWSGEELVCETTTCPTLATPQGGTYQPSSCMQRETDFGSVCTVLCSQGYRASGPTALTCEASGSWNVDSSTVQCLDTIPPVFSTCPDGFTVTAPRNSETFLYEGTDLGVTDNSGIAPETRYNLPPPVNLPEGTHLFIQTAVDRGNNTIECSYEITVTVNRCPVLPIPFNSDMSEVCPTQLGVTCNFQCNPGFQLVGSESLTCEESSAGNFSWSGRVPHCQAVTCEEPVVNEGSVREGCSPPYYPELNCYFRCRRGFEMVRGSNQRTCKVSGEWSGEPIECTRLMCGALAVLDNGSLDPPECTTQGVAVGESCTFICNEGFELDGPAEVQCSIDGAWNGMDSERTCQDVNGPQFNGTCPQDMTVLAEPGDSDAVVTWATPRVTDNEGQVLNITSSIQSGSRLPEGKHFIVIHAFDVSGNKGSCFFTVEVKVTRCPVNESSGEAMQGPCDTLVGSTCSFRCNVGFRLVGPEMLTCTWNGTSEQGTWSGEIPVCEAVTCPRFELTAGMHMRGCNFDVERVPYGSICTLFCDKGYYQVLEGIEQKCTEDGTWQGVDFTCRPVTCEGLYPSRNSTVSPASCTNSSSAGDVCTFSCDEGFTILGSPNRTCSTDGSWDYDGQVPVCKDIERPRFLNCPRRPVDVQIQEECQTTTPVRLPDLQAEDNSGQVFVRILGLMERQLPVGLYTNFFIAADPAGLQAVCIIVINVTAITCPMPTGIRTSRMTCRNYFGSEVLYECPPSFHLRGSRTASCQLNGTWSTPPPVCEELDCPPLVLSGYLQQDAPCSADNLGITRCDVVCPFNQYSVRLTCSPEGLWKTPDGTLFDAAASSARCEDNVPPVITCPEPVRVELPADSSTVEITFGSATAVDTGDPNPEITGPSSPVTVGVGSSEYVFRALDSSGNSALCSVSVEVVDVTPPVAADCPANPIVIQNAVIGDALNWTEPTFTDNAGSLARVTVNRSPGVKLSYYGKINIKYKAQDASGNMGICEFVLIPTVAGTGCKSLPDPVNGVVSCNNSRHCVLSCNDGYVLLSSDGKPQVTALYTCHHGVWNYDSPNPIIPSCAMASTRKMRIDLMRFSLTDATCAGNEETMKEKFMEVFQTSAFKDMVDNDPKSSASITDIQVECGPSARRRRAVDDNNSQANITFVVRASSNSTNNIVDQAFNLSIPDFFGPTNPTIDFGSGTAVLVPESSVQGLPLSDCLLGQVEIGGMCVLCPSGTYAKLRTQSCVKCPVGTYQDKEGQRECTNCEARQSTRAAGAYKSSMCKHQCQPGEYSYSGLASCNYCPVNTYQPNPRSRGCELCPEGTFNTRERSAYLSACQAPQPETTTGSAVLTTTTLRTTTSTTQRAATTTPTTNQAMETTTTKAISTKKPEETDKKTDKKPEQNPTKKPDKTDFNKGNKDKSTGSNKGSFLIWVIIAIVSLVIIVVIIAAIVICKRRELMGGHKRLHDANEPFAGEYSDGHDMVLM</sequence>
<feature type="signal peptide" evidence="7">
    <location>
        <begin position="1"/>
        <end position="23"/>
    </location>
</feature>
<reference evidence="12" key="1">
    <citation type="submission" date="2021-10" db="EMBL/GenBank/DDBJ databases">
        <title>Tropical sea cucumber genome reveals ecological adaptation and Cuvierian tubules defense mechanism.</title>
        <authorList>
            <person name="Chen T."/>
        </authorList>
    </citation>
    <scope>NUCLEOTIDE SEQUENCE</scope>
    <source>
        <strain evidence="12">Nanhai2018</strain>
        <tissue evidence="12">Muscle</tissue>
    </source>
</reference>
<dbReference type="SUPFAM" id="SSF57196">
    <property type="entry name" value="EGF/Laminin"/>
    <property type="match status" value="1"/>
</dbReference>
<proteinExistence type="predicted"/>
<dbReference type="SMART" id="SM00135">
    <property type="entry name" value="LY"/>
    <property type="match status" value="12"/>
</dbReference>
<dbReference type="CDD" id="cd00033">
    <property type="entry name" value="CCP"/>
    <property type="match status" value="8"/>
</dbReference>
<keyword evidence="3" id="KW-0768">Sushi</keyword>
<keyword evidence="7" id="KW-0732">Signal</keyword>
<dbReference type="PROSITE" id="PS50825">
    <property type="entry name" value="HYR"/>
    <property type="match status" value="4"/>
</dbReference>
<keyword evidence="12" id="KW-0675">Receptor</keyword>
<feature type="disulfide bond" evidence="3">
    <location>
        <begin position="1094"/>
        <end position="1137"/>
    </location>
</feature>
<dbReference type="PROSITE" id="PS01186">
    <property type="entry name" value="EGF_2"/>
    <property type="match status" value="1"/>
</dbReference>
<feature type="compositionally biased region" description="Low complexity" evidence="5">
    <location>
        <begin position="2462"/>
        <end position="2502"/>
    </location>
</feature>
<dbReference type="PROSITE" id="PS50227">
    <property type="entry name" value="G_PROTEIN_RECEP_F2_3"/>
    <property type="match status" value="1"/>
</dbReference>
<dbReference type="GO" id="GO:0004930">
    <property type="term" value="F:G protein-coupled receptor activity"/>
    <property type="evidence" value="ECO:0007669"/>
    <property type="project" value="InterPro"/>
</dbReference>
<dbReference type="InterPro" id="IPR050778">
    <property type="entry name" value="Cueball_EGF_LRP_Nidogen"/>
</dbReference>
<dbReference type="SMART" id="SM00181">
    <property type="entry name" value="EGF"/>
    <property type="match status" value="4"/>
</dbReference>
<evidence type="ECO:0000256" key="4">
    <source>
        <dbReference type="PROSITE-ProRule" id="PRU00461"/>
    </source>
</evidence>
<feature type="domain" description="Sushi" evidence="10">
    <location>
        <begin position="1699"/>
        <end position="1762"/>
    </location>
</feature>
<evidence type="ECO:0000313" key="12">
    <source>
        <dbReference type="EMBL" id="KAJ8030547.1"/>
    </source>
</evidence>
<dbReference type="Pfam" id="PF00084">
    <property type="entry name" value="Sushi"/>
    <property type="match status" value="9"/>
</dbReference>
<feature type="domain" description="HYR" evidence="9">
    <location>
        <begin position="2049"/>
        <end position="2132"/>
    </location>
</feature>
<feature type="domain" description="Sushi" evidence="10">
    <location>
        <begin position="1424"/>
        <end position="1488"/>
    </location>
</feature>